<proteinExistence type="predicted"/>
<feature type="signal peptide" evidence="1">
    <location>
        <begin position="1"/>
        <end position="18"/>
    </location>
</feature>
<evidence type="ECO:0000313" key="2">
    <source>
        <dbReference type="EMBL" id="SHG40612.1"/>
    </source>
</evidence>
<dbReference type="EMBL" id="FQVE01000005">
    <property type="protein sequence ID" value="SHG40612.1"/>
    <property type="molecule type" value="Genomic_DNA"/>
</dbReference>
<keyword evidence="1" id="KW-0732">Signal</keyword>
<dbReference type="AlphaFoldDB" id="A0A1M5JJ86"/>
<dbReference type="Proteomes" id="UP000184108">
    <property type="component" value="Unassembled WGS sequence"/>
</dbReference>
<protein>
    <submittedName>
        <fullName evidence="2">Uncharacterized protein</fullName>
    </submittedName>
</protein>
<feature type="chain" id="PRO_5012815983" evidence="1">
    <location>
        <begin position="19"/>
        <end position="167"/>
    </location>
</feature>
<dbReference type="RefSeq" id="WP_131327901.1">
    <property type="nucleotide sequence ID" value="NZ_FQVE01000005.1"/>
</dbReference>
<dbReference type="OrthoDB" id="1246930at2"/>
<evidence type="ECO:0000256" key="1">
    <source>
        <dbReference type="SAM" id="SignalP"/>
    </source>
</evidence>
<accession>A0A1M5JJ86</accession>
<reference evidence="3" key="1">
    <citation type="submission" date="2016-11" db="EMBL/GenBank/DDBJ databases">
        <authorList>
            <person name="Varghese N."/>
            <person name="Submissions S."/>
        </authorList>
    </citation>
    <scope>NUCLEOTIDE SEQUENCE [LARGE SCALE GENOMIC DNA]</scope>
    <source>
        <strain evidence="3">YR203</strain>
    </source>
</reference>
<name>A0A1M5JJ86_9FLAO</name>
<evidence type="ECO:0000313" key="3">
    <source>
        <dbReference type="Proteomes" id="UP000184108"/>
    </source>
</evidence>
<organism evidence="2 3">
    <name type="scientific">Chryseobacterium vrystaatense</name>
    <dbReference type="NCBI Taxonomy" id="307480"/>
    <lineage>
        <taxon>Bacteria</taxon>
        <taxon>Pseudomonadati</taxon>
        <taxon>Bacteroidota</taxon>
        <taxon>Flavobacteriia</taxon>
        <taxon>Flavobacteriales</taxon>
        <taxon>Weeksellaceae</taxon>
        <taxon>Chryseobacterium group</taxon>
        <taxon>Chryseobacterium</taxon>
    </lineage>
</organism>
<gene>
    <name evidence="2" type="ORF">SAMN02787073_4218</name>
</gene>
<sequence>MKKTILLILLMAASFVFSQTNTIQIINFSQFNIKFTLISNNSSVYGMDCVPVIFNEDPVTLLSGNSVTYSQHNLSQNVIPAITKWRVYSANGNDTTYDLLTGASVPLADYSLTSWATIEMFTPAGEQVRLGRFCSPNATSGYYTLPSGYTINASWSTLNGNVLVVIT</sequence>